<reference evidence="2 3" key="1">
    <citation type="submission" date="2019-02" db="EMBL/GenBank/DDBJ databases">
        <title>Genomic Encyclopedia of Type Strains, Phase IV (KMG-IV): sequencing the most valuable type-strain genomes for metagenomic binning, comparative biology and taxonomic classification.</title>
        <authorList>
            <person name="Goeker M."/>
        </authorList>
    </citation>
    <scope>NUCLEOTIDE SEQUENCE [LARGE SCALE GENOMIC DNA]</scope>
    <source>
        <strain evidence="2 3">DSM 23814</strain>
    </source>
</reference>
<feature type="signal peptide" evidence="1">
    <location>
        <begin position="1"/>
        <end position="33"/>
    </location>
</feature>
<keyword evidence="1" id="KW-0732">Signal</keyword>
<proteinExistence type="predicted"/>
<gene>
    <name evidence="2" type="ORF">EV681_4571</name>
</gene>
<dbReference type="EMBL" id="SHKO01000007">
    <property type="protein sequence ID" value="RZT91048.1"/>
    <property type="molecule type" value="Genomic_DNA"/>
</dbReference>
<evidence type="ECO:0000256" key="1">
    <source>
        <dbReference type="SAM" id="SignalP"/>
    </source>
</evidence>
<dbReference type="AlphaFoldDB" id="A0A4Q7V8W2"/>
<dbReference type="OrthoDB" id="9784009at2"/>
<name>A0A4Q7V8W2_9BURK</name>
<accession>A0A4Q7V8W2</accession>
<evidence type="ECO:0000313" key="3">
    <source>
        <dbReference type="Proteomes" id="UP000293398"/>
    </source>
</evidence>
<evidence type="ECO:0000313" key="2">
    <source>
        <dbReference type="EMBL" id="RZT91048.1"/>
    </source>
</evidence>
<protein>
    <submittedName>
        <fullName evidence="2">TrbM protein</fullName>
    </submittedName>
</protein>
<feature type="chain" id="PRO_5020272885" evidence="1">
    <location>
        <begin position="34"/>
        <end position="198"/>
    </location>
</feature>
<dbReference type="RefSeq" id="WP_130305320.1">
    <property type="nucleotide sequence ID" value="NZ_SHKO01000007.1"/>
</dbReference>
<comment type="caution">
    <text evidence="2">The sequence shown here is derived from an EMBL/GenBank/DDBJ whole genome shotgun (WGS) entry which is preliminary data.</text>
</comment>
<dbReference type="InterPro" id="IPR009989">
    <property type="entry name" value="TrbM"/>
</dbReference>
<dbReference type="Pfam" id="PF07424">
    <property type="entry name" value="TrbM"/>
    <property type="match status" value="1"/>
</dbReference>
<keyword evidence="3" id="KW-1185">Reference proteome</keyword>
<sequence length="198" mass="22302">MMFLLKKTSKHKLPALMITIAASLAAFSFPAHADQELSGDEKDSCGALLCLASGAGRGESECQGYLRRYFSIKFTRPDKTFEARRDFLSICPTDSDPVFTQYHKPALINAIARGAGNCDANFLNSLNKAYYEKKIVDKGWSKWNNDDDTVRIERVEYVKNELPPYCKVYEENEYTQGVVPVYVGVEKEDGHFVDPPPQ</sequence>
<organism evidence="2 3">
    <name type="scientific">Advenella incenata</name>
    <dbReference type="NCBI Taxonomy" id="267800"/>
    <lineage>
        <taxon>Bacteria</taxon>
        <taxon>Pseudomonadati</taxon>
        <taxon>Pseudomonadota</taxon>
        <taxon>Betaproteobacteria</taxon>
        <taxon>Burkholderiales</taxon>
        <taxon>Alcaligenaceae</taxon>
    </lineage>
</organism>
<dbReference type="Proteomes" id="UP000293398">
    <property type="component" value="Unassembled WGS sequence"/>
</dbReference>